<evidence type="ECO:0000259" key="4">
    <source>
        <dbReference type="Pfam" id="PF06943"/>
    </source>
</evidence>
<dbReference type="Proteomes" id="UP000077202">
    <property type="component" value="Unassembled WGS sequence"/>
</dbReference>
<name>A0A176WN91_MARPO</name>
<dbReference type="InterPro" id="IPR011600">
    <property type="entry name" value="Pept_C14_caspase"/>
</dbReference>
<feature type="compositionally biased region" description="Pro residues" evidence="2">
    <location>
        <begin position="57"/>
        <end position="69"/>
    </location>
</feature>
<dbReference type="PANTHER" id="PTHR48104:SF30">
    <property type="entry name" value="METACASPASE-1"/>
    <property type="match status" value="1"/>
</dbReference>
<dbReference type="InterPro" id="IPR050452">
    <property type="entry name" value="Metacaspase"/>
</dbReference>
<organism evidence="5 6">
    <name type="scientific">Marchantia polymorpha subsp. ruderalis</name>
    <dbReference type="NCBI Taxonomy" id="1480154"/>
    <lineage>
        <taxon>Eukaryota</taxon>
        <taxon>Viridiplantae</taxon>
        <taxon>Streptophyta</taxon>
        <taxon>Embryophyta</taxon>
        <taxon>Marchantiophyta</taxon>
        <taxon>Marchantiopsida</taxon>
        <taxon>Marchantiidae</taxon>
        <taxon>Marchantiales</taxon>
        <taxon>Marchantiaceae</taxon>
        <taxon>Marchantia</taxon>
    </lineage>
</organism>
<evidence type="ECO:0000256" key="2">
    <source>
        <dbReference type="SAM" id="MobiDB-lite"/>
    </source>
</evidence>
<feature type="compositionally biased region" description="Low complexity" evidence="2">
    <location>
        <begin position="47"/>
        <end position="56"/>
    </location>
</feature>
<feature type="region of interest" description="Disordered" evidence="2">
    <location>
        <begin position="40"/>
        <end position="71"/>
    </location>
</feature>
<accession>A0A176WN91</accession>
<evidence type="ECO:0000256" key="1">
    <source>
        <dbReference type="ARBA" id="ARBA00009005"/>
    </source>
</evidence>
<comment type="similarity">
    <text evidence="1">Belongs to the peptidase C14B family.</text>
</comment>
<proteinExistence type="inferred from homology"/>
<dbReference type="PANTHER" id="PTHR48104">
    <property type="entry name" value="METACASPASE-4"/>
    <property type="match status" value="1"/>
</dbReference>
<dbReference type="GO" id="GO:0005737">
    <property type="term" value="C:cytoplasm"/>
    <property type="evidence" value="ECO:0007669"/>
    <property type="project" value="TreeGrafter"/>
</dbReference>
<evidence type="ECO:0000313" key="5">
    <source>
        <dbReference type="EMBL" id="OAE34618.1"/>
    </source>
</evidence>
<dbReference type="Pfam" id="PF06943">
    <property type="entry name" value="zf-LSD1"/>
    <property type="match status" value="1"/>
</dbReference>
<dbReference type="Gene3D" id="3.40.50.12660">
    <property type="match status" value="1"/>
</dbReference>
<dbReference type="NCBIfam" id="TIGR01053">
    <property type="entry name" value="LSD1"/>
    <property type="match status" value="1"/>
</dbReference>
<feature type="domain" description="Zinc finger LSD1-type" evidence="4">
    <location>
        <begin position="8"/>
        <end position="30"/>
    </location>
</feature>
<dbReference type="EMBL" id="LVLJ01000377">
    <property type="protein sequence ID" value="OAE34618.1"/>
    <property type="molecule type" value="Genomic_DNA"/>
</dbReference>
<dbReference type="GO" id="GO:0006508">
    <property type="term" value="P:proteolysis"/>
    <property type="evidence" value="ECO:0007669"/>
    <property type="project" value="InterPro"/>
</dbReference>
<comment type="caution">
    <text evidence="5">The sequence shown here is derived from an EMBL/GenBank/DDBJ whole genome shotgun (WGS) entry which is preliminary data.</text>
</comment>
<dbReference type="InterPro" id="IPR005735">
    <property type="entry name" value="Znf_LSD1"/>
</dbReference>
<dbReference type="AlphaFoldDB" id="A0A176WN91"/>
<feature type="domain" description="Peptidase C14 caspase" evidence="3">
    <location>
        <begin position="73"/>
        <end position="308"/>
    </location>
</feature>
<evidence type="ECO:0000313" key="6">
    <source>
        <dbReference type="Proteomes" id="UP000077202"/>
    </source>
</evidence>
<evidence type="ECO:0000259" key="3">
    <source>
        <dbReference type="Pfam" id="PF00656"/>
    </source>
</evidence>
<reference evidence="5" key="1">
    <citation type="submission" date="2016-03" db="EMBL/GenBank/DDBJ databases">
        <title>Mechanisms controlling the formation of the plant cell surface in tip-growing cells are functionally conserved among land plants.</title>
        <authorList>
            <person name="Honkanen S."/>
            <person name="Jones V.A."/>
            <person name="Morieri G."/>
            <person name="Champion C."/>
            <person name="Hetherington A.J."/>
            <person name="Kelly S."/>
            <person name="Saint-Marcoux D."/>
            <person name="Proust H."/>
            <person name="Prescott H."/>
            <person name="Dolan L."/>
        </authorList>
    </citation>
    <scope>NUCLEOTIDE SEQUENCE [LARGE SCALE GENOMIC DNA]</scope>
    <source>
        <tissue evidence="5">Whole gametophyte</tissue>
    </source>
</reference>
<dbReference type="GO" id="GO:0004197">
    <property type="term" value="F:cysteine-type endopeptidase activity"/>
    <property type="evidence" value="ECO:0007669"/>
    <property type="project" value="InterPro"/>
</dbReference>
<dbReference type="Pfam" id="PF00656">
    <property type="entry name" value="Peptidase_C14"/>
    <property type="match status" value="1"/>
</dbReference>
<protein>
    <submittedName>
        <fullName evidence="5">Uncharacterized protein</fullName>
    </submittedName>
</protein>
<sequence>MSMMLVNCSGCRTTLQVPPGAPSIRCSVCSRVLSIATRSAPAPYPPQQSSIQSFQPPMHPQYAPTPPHPGGQKKAVIVGICYRSTRYELKGCINDANCMKYMLLNRFQFPESSILMLTEDERDPLKRPTRHNIRMALYWLVLGCKPGDSLVFHFSGHGAQQRNTFGDEKDGMDETICPVDFEVNGMIVDDQINEAIVRPLGPGVRLHAIIDACHSGTVLDLPWFCRMDRQGQWAWEDHRSSRVYKGTNGGEAYSFSGCDDGQTSADTSALAKSASTGAMTFSFIQAVERREAMTYAGLLSSMRNSIRRANSGSRGVTDLIGMLLSGGSFPGGALTQVGSLALLG</sequence>
<gene>
    <name evidence="5" type="ORF">AXG93_167s1290</name>
</gene>
<keyword evidence="6" id="KW-1185">Reference proteome</keyword>